<evidence type="ECO:0000313" key="5">
    <source>
        <dbReference type="Proteomes" id="UP000675747"/>
    </source>
</evidence>
<dbReference type="PANTHER" id="PTHR30469">
    <property type="entry name" value="MULTIDRUG RESISTANCE PROTEIN MDTA"/>
    <property type="match status" value="1"/>
</dbReference>
<name>A0A8J8AYI3_9GAMM</name>
<keyword evidence="5" id="KW-1185">Reference proteome</keyword>
<proteinExistence type="inferred from homology"/>
<evidence type="ECO:0000313" key="3">
    <source>
        <dbReference type="EMBL" id="MBR0561173.1"/>
    </source>
</evidence>
<dbReference type="InterPro" id="IPR058625">
    <property type="entry name" value="MdtA-like_BSH"/>
</dbReference>
<accession>A0A8J8AYI3</accession>
<dbReference type="Pfam" id="PF25917">
    <property type="entry name" value="BSH_RND"/>
    <property type="match status" value="1"/>
</dbReference>
<dbReference type="AlphaFoldDB" id="A0A8J8AYI3"/>
<feature type="domain" description="Multidrug resistance protein MdtA-like barrel-sandwich hybrid" evidence="2">
    <location>
        <begin position="81"/>
        <end position="198"/>
    </location>
</feature>
<protein>
    <submittedName>
        <fullName evidence="3">Efflux RND transporter periplasmic adaptor subunit</fullName>
    </submittedName>
</protein>
<reference evidence="4 5" key="1">
    <citation type="journal article" date="2021" name="Microbiol. Resour. Announc.">
        <title>Draft Genome Sequence of Coralloluteibacterium stylophorae LMG 29479T.</title>
        <authorList>
            <person name="Karlyshev A.V."/>
            <person name="Kudryashova E.B."/>
            <person name="Ariskina E.V."/>
            <person name="Conroy A.P."/>
            <person name="Abidueva E.Y."/>
        </authorList>
    </citation>
    <scope>NUCLEOTIDE SEQUENCE [LARGE SCALE GENOMIC DNA]</scope>
    <source>
        <strain evidence="4 5">LMG 29479</strain>
    </source>
</reference>
<comment type="caution">
    <text evidence="3">The sequence shown here is derived from an EMBL/GenBank/DDBJ whole genome shotgun (WGS) entry which is preliminary data.</text>
</comment>
<dbReference type="SUPFAM" id="SSF111369">
    <property type="entry name" value="HlyD-like secretion proteins"/>
    <property type="match status" value="1"/>
</dbReference>
<organism evidence="3">
    <name type="scientific">Coralloluteibacterium stylophorae</name>
    <dbReference type="NCBI Taxonomy" id="1776034"/>
    <lineage>
        <taxon>Bacteria</taxon>
        <taxon>Pseudomonadati</taxon>
        <taxon>Pseudomonadota</taxon>
        <taxon>Gammaproteobacteria</taxon>
        <taxon>Lysobacterales</taxon>
        <taxon>Lysobacteraceae</taxon>
        <taxon>Coralloluteibacterium</taxon>
    </lineage>
</organism>
<evidence type="ECO:0000313" key="4">
    <source>
        <dbReference type="EMBL" id="MBS7455544.1"/>
    </source>
</evidence>
<dbReference type="GO" id="GO:0015562">
    <property type="term" value="F:efflux transmembrane transporter activity"/>
    <property type="evidence" value="ECO:0007669"/>
    <property type="project" value="TreeGrafter"/>
</dbReference>
<dbReference type="Gene3D" id="2.40.50.100">
    <property type="match status" value="1"/>
</dbReference>
<comment type="similarity">
    <text evidence="1">Belongs to the membrane fusion protein (MFP) (TC 8.A.1) family.</text>
</comment>
<dbReference type="PANTHER" id="PTHR30469:SF20">
    <property type="entry name" value="EFFLUX RND TRANSPORTER PERIPLASMIC ADAPTOR SUBUNIT"/>
    <property type="match status" value="1"/>
</dbReference>
<dbReference type="Gene3D" id="2.40.420.20">
    <property type="match status" value="1"/>
</dbReference>
<dbReference type="EMBL" id="JAGQFT010000004">
    <property type="protein sequence ID" value="MBR0561173.1"/>
    <property type="molecule type" value="Genomic_DNA"/>
</dbReference>
<dbReference type="Gene3D" id="2.40.30.170">
    <property type="match status" value="1"/>
</dbReference>
<dbReference type="EMBL" id="JAGQFT020000001">
    <property type="protein sequence ID" value="MBS7455544.1"/>
    <property type="molecule type" value="Genomic_DNA"/>
</dbReference>
<dbReference type="GO" id="GO:1990281">
    <property type="term" value="C:efflux pump complex"/>
    <property type="evidence" value="ECO:0007669"/>
    <property type="project" value="TreeGrafter"/>
</dbReference>
<dbReference type="Proteomes" id="UP000675747">
    <property type="component" value="Unassembled WGS sequence"/>
</dbReference>
<dbReference type="Gene3D" id="1.10.287.470">
    <property type="entry name" value="Helix hairpin bin"/>
    <property type="match status" value="1"/>
</dbReference>
<sequence length="370" mass="39861">MQRSHSLPRHHARAWRFRAAHGRCGGSVALCLALLACGGEPPPPQGPRPVVVEHPQTARSQRQTLDYSGRVEAAEGTQLSFQVSGRVETIHVRDGEDVERGELLAELDDTDYRVRLREAMVNERTAAADFARRSQLEEEGILSPAALEQSQAQLASARAAREQAERQVAYTRLEAPYDGRVARSEVEEGVVVQAGQPIFTMQDSGIVEIAVDVPETDAARLDFDAGLAATGRVLAAEGQPAMELRYHEHATVPEQQSRTYRLVLRGVPPEGVNLLPGMAVRVSIPDPNPPELGPGRARVPLAAVLTDEGGRSVVWTVAADGSAHPVAVELVQVDEGAALVGGDLDADARVVVAGARMLHEGQQVEPRMRD</sequence>
<evidence type="ECO:0000256" key="1">
    <source>
        <dbReference type="ARBA" id="ARBA00009477"/>
    </source>
</evidence>
<dbReference type="RefSeq" id="WP_211925139.1">
    <property type="nucleotide sequence ID" value="NZ_JAGQFT020000001.1"/>
</dbReference>
<gene>
    <name evidence="4" type="ORF">KB893_000140</name>
    <name evidence="3" type="ORF">KB893_01365</name>
</gene>
<dbReference type="InterPro" id="IPR006143">
    <property type="entry name" value="RND_pump_MFP"/>
</dbReference>
<reference evidence="3" key="2">
    <citation type="submission" date="2021-04" db="EMBL/GenBank/DDBJ databases">
        <authorList>
            <person name="Karlyshev A.V."/>
        </authorList>
    </citation>
    <scope>NUCLEOTIDE SEQUENCE</scope>
    <source>
        <strain evidence="3">LMG 29479</strain>
    </source>
</reference>
<dbReference type="NCBIfam" id="TIGR01730">
    <property type="entry name" value="RND_mfp"/>
    <property type="match status" value="1"/>
</dbReference>
<evidence type="ECO:0000259" key="2">
    <source>
        <dbReference type="Pfam" id="PF25917"/>
    </source>
</evidence>